<dbReference type="EMBL" id="ML978140">
    <property type="protein sequence ID" value="KAF2093068.1"/>
    <property type="molecule type" value="Genomic_DNA"/>
</dbReference>
<feature type="region of interest" description="Disordered" evidence="1">
    <location>
        <begin position="135"/>
        <end position="199"/>
    </location>
</feature>
<feature type="region of interest" description="Disordered" evidence="1">
    <location>
        <begin position="109"/>
        <end position="128"/>
    </location>
</feature>
<reference evidence="3" key="1">
    <citation type="journal article" date="2020" name="Stud. Mycol.">
        <title>101 Dothideomycetes genomes: a test case for predicting lifestyles and emergence of pathogens.</title>
        <authorList>
            <person name="Haridas S."/>
            <person name="Albert R."/>
            <person name="Binder M."/>
            <person name="Bloem J."/>
            <person name="Labutti K."/>
            <person name="Salamov A."/>
            <person name="Andreopoulos B."/>
            <person name="Baker S."/>
            <person name="Barry K."/>
            <person name="Bills G."/>
            <person name="Bluhm B."/>
            <person name="Cannon C."/>
            <person name="Castanera R."/>
            <person name="Culley D."/>
            <person name="Daum C."/>
            <person name="Ezra D."/>
            <person name="Gonzalez J."/>
            <person name="Henrissat B."/>
            <person name="Kuo A."/>
            <person name="Liang C."/>
            <person name="Lipzen A."/>
            <person name="Lutzoni F."/>
            <person name="Magnuson J."/>
            <person name="Mondo S."/>
            <person name="Nolan M."/>
            <person name="Ohm R."/>
            <person name="Pangilinan J."/>
            <person name="Park H.-J."/>
            <person name="Ramirez L."/>
            <person name="Alfaro M."/>
            <person name="Sun H."/>
            <person name="Tritt A."/>
            <person name="Yoshinaga Y."/>
            <person name="Zwiers L.-H."/>
            <person name="Turgeon B."/>
            <person name="Goodwin S."/>
            <person name="Spatafora J."/>
            <person name="Crous P."/>
            <person name="Grigoriev I."/>
        </authorList>
    </citation>
    <scope>NUCLEOTIDE SEQUENCE</scope>
    <source>
        <strain evidence="3">CBS 133067</strain>
    </source>
</reference>
<evidence type="ECO:0000256" key="1">
    <source>
        <dbReference type="SAM" id="MobiDB-lite"/>
    </source>
</evidence>
<dbReference type="AlphaFoldDB" id="A0A9P4I518"/>
<comment type="caution">
    <text evidence="3">The sequence shown here is derived from an EMBL/GenBank/DDBJ whole genome shotgun (WGS) entry which is preliminary data.</text>
</comment>
<keyword evidence="2" id="KW-0812">Transmembrane</keyword>
<gene>
    <name evidence="3" type="ORF">NA57DRAFT_61924</name>
</gene>
<keyword evidence="2" id="KW-1133">Transmembrane helix</keyword>
<feature type="compositionally biased region" description="Basic and acidic residues" evidence="1">
    <location>
        <begin position="166"/>
        <end position="199"/>
    </location>
</feature>
<organism evidence="3 4">
    <name type="scientific">Rhizodiscina lignyota</name>
    <dbReference type="NCBI Taxonomy" id="1504668"/>
    <lineage>
        <taxon>Eukaryota</taxon>
        <taxon>Fungi</taxon>
        <taxon>Dikarya</taxon>
        <taxon>Ascomycota</taxon>
        <taxon>Pezizomycotina</taxon>
        <taxon>Dothideomycetes</taxon>
        <taxon>Pleosporomycetidae</taxon>
        <taxon>Aulographales</taxon>
        <taxon>Rhizodiscinaceae</taxon>
        <taxon>Rhizodiscina</taxon>
    </lineage>
</organism>
<keyword evidence="4" id="KW-1185">Reference proteome</keyword>
<feature type="transmembrane region" description="Helical" evidence="2">
    <location>
        <begin position="44"/>
        <end position="65"/>
    </location>
</feature>
<evidence type="ECO:0000256" key="2">
    <source>
        <dbReference type="SAM" id="Phobius"/>
    </source>
</evidence>
<keyword evidence="2" id="KW-0472">Membrane</keyword>
<dbReference type="Proteomes" id="UP000799772">
    <property type="component" value="Unassembled WGS sequence"/>
</dbReference>
<accession>A0A9P4I518</accession>
<evidence type="ECO:0000313" key="4">
    <source>
        <dbReference type="Proteomes" id="UP000799772"/>
    </source>
</evidence>
<proteinExistence type="predicted"/>
<evidence type="ECO:0000313" key="3">
    <source>
        <dbReference type="EMBL" id="KAF2093068.1"/>
    </source>
</evidence>
<protein>
    <submittedName>
        <fullName evidence="3">Uncharacterized protein</fullName>
    </submittedName>
</protein>
<sequence>MAPPATTVTTTCTLASPSATYCQVHATNTLSPEQQHVLNRNTGIAVGVILAIYFIMGMATVILALSSRRKERKLALPDTLPPHMTVTPPQSMSRDVLITKTPDVVAGEELETRGRGQSQGSEISGMRPLLLAQERRERSLSPASNMSRYARVAEEDEGSELVELQRGAERITDIRSESQHSMDRHYYPEHYMPETPERT</sequence>
<name>A0A9P4I518_9PEZI</name>